<sequence length="102" mass="11406">MIGLQRSGRRLGSGGAFPLWARSCLVFSVSRSFACRLLSCASTAHHPQQTAPVFALFLFLFCCRIYLYQFVCFIFWLQFVVLGFTRSINSCTEGPGIGDKEP</sequence>
<feature type="transmembrane region" description="Helical" evidence="1">
    <location>
        <begin position="53"/>
        <end position="77"/>
    </location>
</feature>
<organism evidence="2 3">
    <name type="scientific">Aspergillus lucknowensis</name>
    <dbReference type="NCBI Taxonomy" id="176173"/>
    <lineage>
        <taxon>Eukaryota</taxon>
        <taxon>Fungi</taxon>
        <taxon>Dikarya</taxon>
        <taxon>Ascomycota</taxon>
        <taxon>Pezizomycotina</taxon>
        <taxon>Eurotiomycetes</taxon>
        <taxon>Eurotiomycetidae</taxon>
        <taxon>Eurotiales</taxon>
        <taxon>Aspergillaceae</taxon>
        <taxon>Aspergillus</taxon>
        <taxon>Aspergillus subgen. Nidulantes</taxon>
    </lineage>
</organism>
<keyword evidence="1" id="KW-0472">Membrane</keyword>
<reference evidence="2 3" key="1">
    <citation type="submission" date="2024-07" db="EMBL/GenBank/DDBJ databases">
        <title>Section-level genome sequencing and comparative genomics of Aspergillus sections Usti and Cavernicolus.</title>
        <authorList>
            <consortium name="Lawrence Berkeley National Laboratory"/>
            <person name="Nybo J.L."/>
            <person name="Vesth T.C."/>
            <person name="Theobald S."/>
            <person name="Frisvad J.C."/>
            <person name="Larsen T.O."/>
            <person name="Kjaerboelling I."/>
            <person name="Rothschild-Mancinelli K."/>
            <person name="Lyhne E.K."/>
            <person name="Kogle M.E."/>
            <person name="Barry K."/>
            <person name="Clum A."/>
            <person name="Na H."/>
            <person name="Ledsgaard L."/>
            <person name="Lin J."/>
            <person name="Lipzen A."/>
            <person name="Kuo A."/>
            <person name="Riley R."/>
            <person name="Mondo S."/>
            <person name="Labutti K."/>
            <person name="Haridas S."/>
            <person name="Pangalinan J."/>
            <person name="Salamov A.A."/>
            <person name="Simmons B.A."/>
            <person name="Magnuson J.K."/>
            <person name="Chen J."/>
            <person name="Drula E."/>
            <person name="Henrissat B."/>
            <person name="Wiebenga A."/>
            <person name="Lubbers R.J."/>
            <person name="Gomes A.C."/>
            <person name="Macurrencykelacurrency M.R."/>
            <person name="Stajich J."/>
            <person name="Grigoriev I.V."/>
            <person name="Mortensen U.H."/>
            <person name="De Vries R.P."/>
            <person name="Baker S.E."/>
            <person name="Andersen M.R."/>
        </authorList>
    </citation>
    <scope>NUCLEOTIDE SEQUENCE [LARGE SCALE GENOMIC DNA]</scope>
    <source>
        <strain evidence="2 3">CBS 449.75</strain>
    </source>
</reference>
<name>A0ABR4LIU7_9EURO</name>
<dbReference type="EMBL" id="JBFXLQ010000040">
    <property type="protein sequence ID" value="KAL2864474.1"/>
    <property type="molecule type" value="Genomic_DNA"/>
</dbReference>
<dbReference type="RefSeq" id="XP_070883453.1">
    <property type="nucleotide sequence ID" value="XM_071029842.1"/>
</dbReference>
<keyword evidence="3" id="KW-1185">Reference proteome</keyword>
<evidence type="ECO:0000313" key="2">
    <source>
        <dbReference type="EMBL" id="KAL2864474.1"/>
    </source>
</evidence>
<evidence type="ECO:0000313" key="3">
    <source>
        <dbReference type="Proteomes" id="UP001610432"/>
    </source>
</evidence>
<proteinExistence type="predicted"/>
<evidence type="ECO:0000256" key="1">
    <source>
        <dbReference type="SAM" id="Phobius"/>
    </source>
</evidence>
<comment type="caution">
    <text evidence="2">The sequence shown here is derived from an EMBL/GenBank/DDBJ whole genome shotgun (WGS) entry which is preliminary data.</text>
</comment>
<dbReference type="Proteomes" id="UP001610432">
    <property type="component" value="Unassembled WGS sequence"/>
</dbReference>
<keyword evidence="1" id="KW-0812">Transmembrane</keyword>
<protein>
    <submittedName>
        <fullName evidence="2">Uncharacterized protein</fullName>
    </submittedName>
</protein>
<keyword evidence="1" id="KW-1133">Transmembrane helix</keyword>
<gene>
    <name evidence="2" type="ORF">BJX67DRAFT_361237</name>
</gene>
<accession>A0ABR4LIU7</accession>
<dbReference type="GeneID" id="98144914"/>